<organism evidence="1 2">
    <name type="scientific">Babjeviella inositovora NRRL Y-12698</name>
    <dbReference type="NCBI Taxonomy" id="984486"/>
    <lineage>
        <taxon>Eukaryota</taxon>
        <taxon>Fungi</taxon>
        <taxon>Dikarya</taxon>
        <taxon>Ascomycota</taxon>
        <taxon>Saccharomycotina</taxon>
        <taxon>Pichiomycetes</taxon>
        <taxon>Serinales incertae sedis</taxon>
        <taxon>Babjeviella</taxon>
    </lineage>
</organism>
<accession>A0A1E3QTD3</accession>
<proteinExistence type="predicted"/>
<dbReference type="GeneID" id="30148211"/>
<evidence type="ECO:0000313" key="2">
    <source>
        <dbReference type="Proteomes" id="UP000094336"/>
    </source>
</evidence>
<name>A0A1E3QTD3_9ASCO</name>
<evidence type="ECO:0008006" key="3">
    <source>
        <dbReference type="Google" id="ProtNLM"/>
    </source>
</evidence>
<dbReference type="AlphaFoldDB" id="A0A1E3QTD3"/>
<dbReference type="RefSeq" id="XP_018986269.1">
    <property type="nucleotide sequence ID" value="XM_019130358.1"/>
</dbReference>
<keyword evidence="2" id="KW-1185">Reference proteome</keyword>
<dbReference type="EMBL" id="KV454428">
    <property type="protein sequence ID" value="ODQ80941.1"/>
    <property type="molecule type" value="Genomic_DNA"/>
</dbReference>
<evidence type="ECO:0000313" key="1">
    <source>
        <dbReference type="EMBL" id="ODQ80941.1"/>
    </source>
</evidence>
<sequence length="554" mass="64113">MSLTDHLTNDELDRVISHVTSQHDLVHLLQVNRQLYSLGAPHLYRNLIISATSSRAEIVTIPENTTYKRQNQFVTVIKSLGAYNAFTQSMVRSLVPGAPQNLFHLVHTVVQVQPKEIVEPDHESIRALLTRFLYTHLLALRDSLTYLLLIPLPEDTLAIYEIGSQCYKLRNILSGEAIETEPEKWHPLPDSPPPRLDISKVRNVEYFNTSYRGITELTAHTFDFQKVRHLSLIVPDYFYDHRQATAVAFNLTSLTLDMTLATELSLRYLFRNGLQFGQRLQYLRINSRETLSQNHFDEPPAVTYGTLQMLADNCDMSRLKEISVNLSYNKLQNLDVFRYLMGPFFGTGSFPRLRKFGYTFSRIAATQAYMLANRGSNVDVFPIHHAEIPVYLLKQLQELAVLTPFTTAERFMERDWYFQRCHLSDCSHCMARLPQFIDFLSHVDTLSICRLIGELLDQLRLVAVYDYPFASPPDWNIPVFSYRNIKYREFELHVEYHKLSVCSCVGSESEAFIGWIKHKLVEYARKEYFSKFHALQALKIDGILVQKARDMLVV</sequence>
<gene>
    <name evidence="1" type="ORF">BABINDRAFT_165680</name>
</gene>
<protein>
    <recommendedName>
        <fullName evidence="3">F-box domain-containing protein</fullName>
    </recommendedName>
</protein>
<reference evidence="2" key="1">
    <citation type="submission" date="2016-05" db="EMBL/GenBank/DDBJ databases">
        <title>Comparative genomics of biotechnologically important yeasts.</title>
        <authorList>
            <consortium name="DOE Joint Genome Institute"/>
            <person name="Riley R."/>
            <person name="Haridas S."/>
            <person name="Wolfe K.H."/>
            <person name="Lopes M.R."/>
            <person name="Hittinger C.T."/>
            <person name="Goker M."/>
            <person name="Salamov A."/>
            <person name="Wisecaver J."/>
            <person name="Long T.M."/>
            <person name="Aerts A.L."/>
            <person name="Barry K."/>
            <person name="Choi C."/>
            <person name="Clum A."/>
            <person name="Coughlan A.Y."/>
            <person name="Deshpande S."/>
            <person name="Douglass A.P."/>
            <person name="Hanson S.J."/>
            <person name="Klenk H.-P."/>
            <person name="Labutti K."/>
            <person name="Lapidus A."/>
            <person name="Lindquist E."/>
            <person name="Lipzen A."/>
            <person name="Meier-Kolthoff J.P."/>
            <person name="Ohm R.A."/>
            <person name="Otillar R.P."/>
            <person name="Pangilinan J."/>
            <person name="Peng Y."/>
            <person name="Rokas A."/>
            <person name="Rosa C.A."/>
            <person name="Scheuner C."/>
            <person name="Sibirny A.A."/>
            <person name="Slot J.C."/>
            <person name="Stielow J.B."/>
            <person name="Sun H."/>
            <person name="Kurtzman C.P."/>
            <person name="Blackwell M."/>
            <person name="Grigoriev I.V."/>
            <person name="Jeffries T.W."/>
        </authorList>
    </citation>
    <scope>NUCLEOTIDE SEQUENCE [LARGE SCALE GENOMIC DNA]</scope>
    <source>
        <strain evidence="2">NRRL Y-12698</strain>
    </source>
</reference>
<dbReference type="Proteomes" id="UP000094336">
    <property type="component" value="Unassembled WGS sequence"/>
</dbReference>